<evidence type="ECO:0000313" key="4">
    <source>
        <dbReference type="Proteomes" id="UP000056905"/>
    </source>
</evidence>
<accession>A0A0P0NXI8</accession>
<dbReference type="PANTHER" id="PTHR36509">
    <property type="entry name" value="BLL3101 PROTEIN"/>
    <property type="match status" value="1"/>
</dbReference>
<dbReference type="Gene3D" id="2.60.40.1610">
    <property type="entry name" value="Domain of unknown function DUF1254"/>
    <property type="match status" value="1"/>
</dbReference>
<organism evidence="3 4">
    <name type="scientific">Caulobacter henricii</name>
    <dbReference type="NCBI Taxonomy" id="69395"/>
    <lineage>
        <taxon>Bacteria</taxon>
        <taxon>Pseudomonadati</taxon>
        <taxon>Pseudomonadota</taxon>
        <taxon>Alphaproteobacteria</taxon>
        <taxon>Caulobacterales</taxon>
        <taxon>Caulobacteraceae</taxon>
        <taxon>Caulobacter</taxon>
    </lineage>
</organism>
<feature type="domain" description="DUF1254" evidence="2">
    <location>
        <begin position="35"/>
        <end position="161"/>
    </location>
</feature>
<feature type="domain" description="DUF1214" evidence="1">
    <location>
        <begin position="287"/>
        <end position="398"/>
    </location>
</feature>
<dbReference type="SUPFAM" id="SSF160935">
    <property type="entry name" value="VPA0735-like"/>
    <property type="match status" value="1"/>
</dbReference>
<evidence type="ECO:0000313" key="3">
    <source>
        <dbReference type="EMBL" id="ALL12805.1"/>
    </source>
</evidence>
<gene>
    <name evidence="3" type="ORF">AQ619_05235</name>
</gene>
<dbReference type="Gene3D" id="2.60.120.600">
    <property type="entry name" value="Domain of unknown function DUF1214, C-terminal domain"/>
    <property type="match status" value="1"/>
</dbReference>
<dbReference type="STRING" id="69395.AQ619_05235"/>
<reference evidence="3 4" key="1">
    <citation type="submission" date="2015-10" db="EMBL/GenBank/DDBJ databases">
        <title>Conservation of the essential genome among Caulobacter and Brevundimonas species.</title>
        <authorList>
            <person name="Scott D."/>
            <person name="Ely B."/>
        </authorList>
    </citation>
    <scope>NUCLEOTIDE SEQUENCE [LARGE SCALE GENOMIC DNA]</scope>
    <source>
        <strain evidence="3 4">CB4</strain>
    </source>
</reference>
<evidence type="ECO:0000259" key="1">
    <source>
        <dbReference type="Pfam" id="PF06742"/>
    </source>
</evidence>
<dbReference type="Pfam" id="PF06863">
    <property type="entry name" value="DUF1254"/>
    <property type="match status" value="1"/>
</dbReference>
<dbReference type="EMBL" id="CP013002">
    <property type="protein sequence ID" value="ALL12805.1"/>
    <property type="molecule type" value="Genomic_DNA"/>
</dbReference>
<dbReference type="InterPro" id="IPR010621">
    <property type="entry name" value="DUF1214"/>
</dbReference>
<protein>
    <submittedName>
        <fullName evidence="3">Phosphatidylserine decarboxylase</fullName>
    </submittedName>
</protein>
<dbReference type="InterPro" id="IPR037050">
    <property type="entry name" value="DUF1254_sf"/>
</dbReference>
<dbReference type="InterPro" id="IPR010679">
    <property type="entry name" value="DUF1254"/>
</dbReference>
<dbReference type="RefSeq" id="WP_062145177.1">
    <property type="nucleotide sequence ID" value="NZ_CP013002.1"/>
</dbReference>
<evidence type="ECO:0000259" key="2">
    <source>
        <dbReference type="Pfam" id="PF06863"/>
    </source>
</evidence>
<name>A0A0P0NXI8_9CAUL</name>
<keyword evidence="4" id="KW-1185">Reference proteome</keyword>
<dbReference type="Pfam" id="PF06742">
    <property type="entry name" value="DUF1214"/>
    <property type="match status" value="1"/>
</dbReference>
<dbReference type="PANTHER" id="PTHR36509:SF2">
    <property type="entry name" value="BLL3101 PROTEIN"/>
    <property type="match status" value="1"/>
</dbReference>
<dbReference type="AlphaFoldDB" id="A0A0P0NXI8"/>
<dbReference type="InterPro" id="IPR037049">
    <property type="entry name" value="DUF1214_C_sf"/>
</dbReference>
<dbReference type="OrthoDB" id="9777345at2"/>
<sequence length="414" mass="44244">MSDLRAAACEAFLYTLPLIEIAAVRARGLAVGSPMNAFASMRNLADHRSRAVTTPNNDTLYATAQLDLSEGPLTLTVPASGARYVSLQLMDAWSNSFAVLGTRTTGPDGGTFTLVGPDEAARVGPGVIRAPSRHVWALARILVTGPEDLEAARLVQAGFTAQGPAAPPVAAHARRSDPWPAYFASADRLMSQNPPPASDLALLRRIAPLGLGDGQFDPEAFTAEQGEAIAAGLEDGRRAARSGGGLSGEGFIEGWAYPRAKLGDFGQDYMLRAAVALGGLAALPLVEATYLRAGHNGQGLFDGTRNWRLHIPADRPIPVDSFWSLSLYEATPDKQFFFTENPLNRYAIGDRTPGLVWNADGSLDLWIGHAEPDAERVSNWLPAPAGPFALFMRAYLPQPHLLDGGYRLPPVEEI</sequence>
<dbReference type="KEGG" id="chq:AQ619_05235"/>
<proteinExistence type="predicted"/>
<dbReference type="Proteomes" id="UP000056905">
    <property type="component" value="Chromosome"/>
</dbReference>